<dbReference type="EMBL" id="KL142373">
    <property type="protein sequence ID" value="KDR79556.1"/>
    <property type="molecule type" value="Genomic_DNA"/>
</dbReference>
<dbReference type="InterPro" id="IPR011333">
    <property type="entry name" value="SKP1/BTB/POZ_sf"/>
</dbReference>
<dbReference type="SUPFAM" id="SSF54695">
    <property type="entry name" value="POZ domain"/>
    <property type="match status" value="1"/>
</dbReference>
<dbReference type="HOGENOM" id="CLU_033082_3_2_1"/>
<evidence type="ECO:0000313" key="4">
    <source>
        <dbReference type="Proteomes" id="UP000027222"/>
    </source>
</evidence>
<dbReference type="PROSITE" id="PS50097">
    <property type="entry name" value="BTB"/>
    <property type="match status" value="1"/>
</dbReference>
<name>A0A067T8V4_GALM3</name>
<dbReference type="Pfam" id="PF00651">
    <property type="entry name" value="BTB"/>
    <property type="match status" value="1"/>
</dbReference>
<accession>A0A067T8V4</accession>
<keyword evidence="4" id="KW-1185">Reference proteome</keyword>
<feature type="compositionally biased region" description="Polar residues" evidence="1">
    <location>
        <begin position="1"/>
        <end position="10"/>
    </location>
</feature>
<reference evidence="4" key="1">
    <citation type="journal article" date="2014" name="Proc. Natl. Acad. Sci. U.S.A.">
        <title>Extensive sampling of basidiomycete genomes demonstrates inadequacy of the white-rot/brown-rot paradigm for wood decay fungi.</title>
        <authorList>
            <person name="Riley R."/>
            <person name="Salamov A.A."/>
            <person name="Brown D.W."/>
            <person name="Nagy L.G."/>
            <person name="Floudas D."/>
            <person name="Held B.W."/>
            <person name="Levasseur A."/>
            <person name="Lombard V."/>
            <person name="Morin E."/>
            <person name="Otillar R."/>
            <person name="Lindquist E.A."/>
            <person name="Sun H."/>
            <person name="LaButti K.M."/>
            <person name="Schmutz J."/>
            <person name="Jabbour D."/>
            <person name="Luo H."/>
            <person name="Baker S.E."/>
            <person name="Pisabarro A.G."/>
            <person name="Walton J.D."/>
            <person name="Blanchette R.A."/>
            <person name="Henrissat B."/>
            <person name="Martin F."/>
            <person name="Cullen D."/>
            <person name="Hibbett D.S."/>
            <person name="Grigoriev I.V."/>
        </authorList>
    </citation>
    <scope>NUCLEOTIDE SEQUENCE [LARGE SCALE GENOMIC DNA]</scope>
    <source>
        <strain evidence="4">CBS 339.88</strain>
    </source>
</reference>
<dbReference type="OrthoDB" id="3217871at2759"/>
<dbReference type="AlphaFoldDB" id="A0A067T8V4"/>
<dbReference type="Proteomes" id="UP000027222">
    <property type="component" value="Unassembled WGS sequence"/>
</dbReference>
<protein>
    <recommendedName>
        <fullName evidence="2">BTB domain-containing protein</fullName>
    </recommendedName>
</protein>
<sequence>MSTSAQSHFPSPSKRKRPESAIEPLRSPNYWFNDGNIVIQAQNTQFRVYKGILARHSKVFCDMFDLSQPDSEPLVEGCALVHVSDAPQDWENIFSILYDNDMTHNSTEVFALPTLSSMLRLGRKYDFDKLYTAALERIKIEVPDTFGQWDTLFSPRKTSPIDGHEIELLNVLVEMELLSLLPVVYFICFKKLTLEDIFRGTTQEDGNVVRLSPDSIETLVLGREKISRMIATENFAWVRHYQPGYNIHCSNPTKCDREVLNLLKALSEFSLGPGDAPQYLRQDLFCPHCYKDILDTDKAARQKMWESLPIYFGLPAWNNLQ</sequence>
<evidence type="ECO:0000313" key="3">
    <source>
        <dbReference type="EMBL" id="KDR79556.1"/>
    </source>
</evidence>
<evidence type="ECO:0000256" key="1">
    <source>
        <dbReference type="SAM" id="MobiDB-lite"/>
    </source>
</evidence>
<evidence type="ECO:0000259" key="2">
    <source>
        <dbReference type="PROSITE" id="PS50097"/>
    </source>
</evidence>
<dbReference type="SMART" id="SM00225">
    <property type="entry name" value="BTB"/>
    <property type="match status" value="1"/>
</dbReference>
<dbReference type="CDD" id="cd18186">
    <property type="entry name" value="BTB_POZ_ZBTB_KLHL-like"/>
    <property type="match status" value="1"/>
</dbReference>
<feature type="region of interest" description="Disordered" evidence="1">
    <location>
        <begin position="1"/>
        <end position="20"/>
    </location>
</feature>
<feature type="domain" description="BTB" evidence="2">
    <location>
        <begin position="33"/>
        <end position="106"/>
    </location>
</feature>
<dbReference type="Gene3D" id="3.30.710.10">
    <property type="entry name" value="Potassium Channel Kv1.1, Chain A"/>
    <property type="match status" value="1"/>
</dbReference>
<proteinExistence type="predicted"/>
<organism evidence="3 4">
    <name type="scientific">Galerina marginata (strain CBS 339.88)</name>
    <dbReference type="NCBI Taxonomy" id="685588"/>
    <lineage>
        <taxon>Eukaryota</taxon>
        <taxon>Fungi</taxon>
        <taxon>Dikarya</taxon>
        <taxon>Basidiomycota</taxon>
        <taxon>Agaricomycotina</taxon>
        <taxon>Agaricomycetes</taxon>
        <taxon>Agaricomycetidae</taxon>
        <taxon>Agaricales</taxon>
        <taxon>Agaricineae</taxon>
        <taxon>Strophariaceae</taxon>
        <taxon>Galerina</taxon>
    </lineage>
</organism>
<dbReference type="InterPro" id="IPR000210">
    <property type="entry name" value="BTB/POZ_dom"/>
</dbReference>
<gene>
    <name evidence="3" type="ORF">GALMADRAFT_93475</name>
</gene>